<name>A0ABV6J831_9BACL</name>
<evidence type="ECO:0000313" key="3">
    <source>
        <dbReference type="EMBL" id="MFC0392040.1"/>
    </source>
</evidence>
<gene>
    <name evidence="3" type="ORF">ACFFJ8_11770</name>
</gene>
<dbReference type="EMBL" id="JBHLVF010000013">
    <property type="protein sequence ID" value="MFC0392040.1"/>
    <property type="molecule type" value="Genomic_DNA"/>
</dbReference>
<dbReference type="Gene3D" id="3.30.2010.10">
    <property type="entry name" value="Metalloproteases ('zincins'), catalytic domain"/>
    <property type="match status" value="1"/>
</dbReference>
<keyword evidence="1" id="KW-0472">Membrane</keyword>
<dbReference type="PANTHER" id="PTHR34978">
    <property type="entry name" value="POSSIBLE SENSOR-TRANSDUCER PROTEIN BLAR"/>
    <property type="match status" value="1"/>
</dbReference>
<dbReference type="Proteomes" id="UP001589818">
    <property type="component" value="Unassembled WGS sequence"/>
</dbReference>
<reference evidence="3 4" key="1">
    <citation type="submission" date="2024-09" db="EMBL/GenBank/DDBJ databases">
        <authorList>
            <person name="Sun Q."/>
            <person name="Mori K."/>
        </authorList>
    </citation>
    <scope>NUCLEOTIDE SEQUENCE [LARGE SCALE GENOMIC DNA]</scope>
    <source>
        <strain evidence="3 4">CCM 4839</strain>
    </source>
</reference>
<dbReference type="InterPro" id="IPR008756">
    <property type="entry name" value="Peptidase_M56"/>
</dbReference>
<dbReference type="RefSeq" id="WP_204820383.1">
    <property type="nucleotide sequence ID" value="NZ_JANHOF010000007.1"/>
</dbReference>
<feature type="transmembrane region" description="Helical" evidence="1">
    <location>
        <begin position="255"/>
        <end position="277"/>
    </location>
</feature>
<organism evidence="3 4">
    <name type="scientific">Paenibacillus mendelii</name>
    <dbReference type="NCBI Taxonomy" id="206163"/>
    <lineage>
        <taxon>Bacteria</taxon>
        <taxon>Bacillati</taxon>
        <taxon>Bacillota</taxon>
        <taxon>Bacilli</taxon>
        <taxon>Bacillales</taxon>
        <taxon>Paenibacillaceae</taxon>
        <taxon>Paenibacillus</taxon>
    </lineage>
</organism>
<dbReference type="CDD" id="cd07326">
    <property type="entry name" value="M56_BlaR1_MecR1_like"/>
    <property type="match status" value="1"/>
</dbReference>
<accession>A0ABV6J831</accession>
<evidence type="ECO:0000256" key="1">
    <source>
        <dbReference type="SAM" id="Phobius"/>
    </source>
</evidence>
<dbReference type="InterPro" id="IPR052173">
    <property type="entry name" value="Beta-lactam_resp_regulator"/>
</dbReference>
<feature type="transmembrane region" description="Helical" evidence="1">
    <location>
        <begin position="7"/>
        <end position="29"/>
    </location>
</feature>
<keyword evidence="1" id="KW-1133">Transmembrane helix</keyword>
<feature type="domain" description="Peptidase M56" evidence="2">
    <location>
        <begin position="59"/>
        <end position="246"/>
    </location>
</feature>
<comment type="caution">
    <text evidence="3">The sequence shown here is derived from an EMBL/GenBank/DDBJ whole genome shotgun (WGS) entry which is preliminary data.</text>
</comment>
<protein>
    <submittedName>
        <fullName evidence="3">M56 family metallopeptidase</fullName>
    </submittedName>
</protein>
<feature type="transmembrane region" description="Helical" evidence="1">
    <location>
        <begin position="55"/>
        <end position="75"/>
    </location>
</feature>
<proteinExistence type="predicted"/>
<evidence type="ECO:0000313" key="4">
    <source>
        <dbReference type="Proteomes" id="UP001589818"/>
    </source>
</evidence>
<sequence>MWKRRSKLLFFSSAVISLFILIQMGLYLIEKFSGVAVNNLFQHCTSLMQRLGVGWMAYLLDMLVVSTPLLAIWLITRQLYLSCRTYKKLASLQDRRLSDDLNRAYNDGRDGFLVVSNVEPIALTMRFIRPRIVLSTGLLQLLDDGELEALIRHEIFHMKHRDPLKTFFMVMCSTVFWYVPILKWSRKQYITAREVLADSCAVEAMGSIENLGSALLKLLRRNPAKRYSFTNASFAESSINYRIQFLVDPQVESSFRLPVTSLMMSLQVVAALSILFIGELQ</sequence>
<dbReference type="Pfam" id="PF05569">
    <property type="entry name" value="Peptidase_M56"/>
    <property type="match status" value="1"/>
</dbReference>
<feature type="transmembrane region" description="Helical" evidence="1">
    <location>
        <begin position="164"/>
        <end position="181"/>
    </location>
</feature>
<keyword evidence="4" id="KW-1185">Reference proteome</keyword>
<evidence type="ECO:0000259" key="2">
    <source>
        <dbReference type="Pfam" id="PF05569"/>
    </source>
</evidence>
<dbReference type="PANTHER" id="PTHR34978:SF3">
    <property type="entry name" value="SLR0241 PROTEIN"/>
    <property type="match status" value="1"/>
</dbReference>
<keyword evidence="1" id="KW-0812">Transmembrane</keyword>